<reference evidence="2" key="1">
    <citation type="journal article" date="2021" name="Proc. Natl. Acad. Sci. U.S.A.">
        <title>A Catalog of Tens of Thousands of Viruses from Human Metagenomes Reveals Hidden Associations with Chronic Diseases.</title>
        <authorList>
            <person name="Tisza M.J."/>
            <person name="Buck C.B."/>
        </authorList>
    </citation>
    <scope>NUCLEOTIDE SEQUENCE</scope>
    <source>
        <strain evidence="2">CtwwN25</strain>
    </source>
</reference>
<feature type="region of interest" description="Disordered" evidence="1">
    <location>
        <begin position="252"/>
        <end position="271"/>
    </location>
</feature>
<evidence type="ECO:0000256" key="1">
    <source>
        <dbReference type="SAM" id="MobiDB-lite"/>
    </source>
</evidence>
<accession>A0A8S5PQ35</accession>
<dbReference type="EMBL" id="BK015472">
    <property type="protein sequence ID" value="DAE08637.1"/>
    <property type="molecule type" value="Genomic_DNA"/>
</dbReference>
<name>A0A8S5PQ35_9CAUD</name>
<protein>
    <submittedName>
        <fullName evidence="2">Uncharacterized protein</fullName>
    </submittedName>
</protein>
<feature type="compositionally biased region" description="Basic and acidic residues" evidence="1">
    <location>
        <begin position="255"/>
        <end position="271"/>
    </location>
</feature>
<proteinExistence type="predicted"/>
<sequence>MAIISANRFSKMNGNFIIAANESYGVEDMGRILVENERNDQAIFTAALMSDMHEIKCRTEGTLLESELQSLSESSVKEFFNSIIEKLKKFWAKIKGFFKRAYAMITAYVVRNGKAFIAANRKELDKLANDAPIKGEFYVPAGGNAEKLPYSANYEKITKDMIDPEGEYNEGSSEINKRMLIVAVNGFDGEGNVYKYLKEKNFSKKSNGSLADWGGKSKVMAIIENGMTPVKNLRHEEREAEKAIKSAIKALESQAKSDKNNTEKSNEEHEAAGKKLNYYRAATSGMTSAMSTCVSATIKMQKFMLAQARIALAKAIAKNNVTESTLLESEIRQIIEDASEMEDSTPAPGEDPEVDAAAEKVVDAVEELIDSAAENAADEGGDAE</sequence>
<organism evidence="2">
    <name type="scientific">Myoviridae sp. ctwwN25</name>
    <dbReference type="NCBI Taxonomy" id="2825209"/>
    <lineage>
        <taxon>Viruses</taxon>
        <taxon>Duplodnaviria</taxon>
        <taxon>Heunggongvirae</taxon>
        <taxon>Uroviricota</taxon>
        <taxon>Caudoviricetes</taxon>
    </lineage>
</organism>
<evidence type="ECO:0000313" key="2">
    <source>
        <dbReference type="EMBL" id="DAE08637.1"/>
    </source>
</evidence>